<dbReference type="Pfam" id="PF24562">
    <property type="entry name" value="CysR_MRC2_N"/>
    <property type="match status" value="1"/>
</dbReference>
<accession>A0ABQ7TDB1</accession>
<dbReference type="PRINTS" id="PR00013">
    <property type="entry name" value="FNTYPEII"/>
</dbReference>
<keyword evidence="12" id="KW-0325">Glycoprotein</keyword>
<dbReference type="PROSITE" id="PS00023">
    <property type="entry name" value="FN2_1"/>
    <property type="match status" value="1"/>
</dbReference>
<dbReference type="InterPro" id="IPR035992">
    <property type="entry name" value="Ricin_B-like_lectins"/>
</dbReference>
<dbReference type="Gene3D" id="2.10.10.10">
    <property type="entry name" value="Fibronectin, type II, collagen-binding"/>
    <property type="match status" value="1"/>
</dbReference>
<evidence type="ECO:0000259" key="15">
    <source>
        <dbReference type="PROSITE" id="PS50041"/>
    </source>
</evidence>
<dbReference type="CDD" id="cd23407">
    <property type="entry name" value="beta-trefoil_Ricin_MRC1"/>
    <property type="match status" value="1"/>
</dbReference>
<reference evidence="17 18" key="1">
    <citation type="journal article" date="2022" name="Gigascience">
        <title>A chromosome-level genome assembly and annotation of the desert horned lizard, Phrynosoma platyrhinos, provides insight into chromosomal rearrangements among reptiles.</title>
        <authorList>
            <person name="Koochekian N."/>
            <person name="Ascanio A."/>
            <person name="Farleigh K."/>
            <person name="Card D.C."/>
            <person name="Schield D.R."/>
            <person name="Castoe T.A."/>
            <person name="Jezkova T."/>
        </authorList>
    </citation>
    <scope>NUCLEOTIDE SEQUENCE [LARGE SCALE GENOMIC DNA]</scope>
    <source>
        <strain evidence="17">NK-2021</strain>
    </source>
</reference>
<keyword evidence="8" id="KW-1133">Transmembrane helix</keyword>
<feature type="domain" description="C-type lectin" evidence="15">
    <location>
        <begin position="693"/>
        <end position="809"/>
    </location>
</feature>
<keyword evidence="7" id="KW-0677">Repeat</keyword>
<feature type="chain" id="PRO_5045749461" description="Macrophage mannose receptor 1-like" evidence="14">
    <location>
        <begin position="19"/>
        <end position="1192"/>
    </location>
</feature>
<name>A0ABQ7TDB1_PHRPL</name>
<keyword evidence="11" id="KW-0675">Receptor</keyword>
<keyword evidence="18" id="KW-1185">Reference proteome</keyword>
<evidence type="ECO:0000256" key="1">
    <source>
        <dbReference type="ARBA" id="ARBA00004167"/>
    </source>
</evidence>
<dbReference type="InterPro" id="IPR018378">
    <property type="entry name" value="C-type_lectin_CS"/>
</dbReference>
<feature type="domain" description="C-type lectin" evidence="15">
    <location>
        <begin position="796"/>
        <end position="923"/>
    </location>
</feature>
<feature type="domain" description="C-type lectin" evidence="15">
    <location>
        <begin position="1067"/>
        <end position="1119"/>
    </location>
</feature>
<dbReference type="SMART" id="SM00034">
    <property type="entry name" value="CLECT"/>
    <property type="match status" value="6"/>
</dbReference>
<evidence type="ECO:0000313" key="17">
    <source>
        <dbReference type="EMBL" id="KAH0627502.1"/>
    </source>
</evidence>
<dbReference type="EMBL" id="JAIPUX010000521">
    <property type="protein sequence ID" value="KAH0627502.1"/>
    <property type="molecule type" value="Genomic_DNA"/>
</dbReference>
<dbReference type="PROSITE" id="PS00615">
    <property type="entry name" value="C_TYPE_LECTIN_1"/>
    <property type="match status" value="3"/>
</dbReference>
<evidence type="ECO:0000256" key="10">
    <source>
        <dbReference type="ARBA" id="ARBA00023157"/>
    </source>
</evidence>
<feature type="disulfide bond" evidence="13">
    <location>
        <begin position="168"/>
        <end position="194"/>
    </location>
</feature>
<dbReference type="InterPro" id="IPR013806">
    <property type="entry name" value="Kringle-like"/>
</dbReference>
<evidence type="ECO:0000256" key="6">
    <source>
        <dbReference type="ARBA" id="ARBA00022729"/>
    </source>
</evidence>
<keyword evidence="6 14" id="KW-0732">Signal</keyword>
<feature type="disulfide bond" evidence="13">
    <location>
        <begin position="182"/>
        <end position="209"/>
    </location>
</feature>
<feature type="domain" description="C-type lectin" evidence="15">
    <location>
        <begin position="230"/>
        <end position="387"/>
    </location>
</feature>
<evidence type="ECO:0000256" key="12">
    <source>
        <dbReference type="ARBA" id="ARBA00023180"/>
    </source>
</evidence>
<evidence type="ECO:0000256" key="4">
    <source>
        <dbReference type="ARBA" id="ARBA00022583"/>
    </source>
</evidence>
<feature type="domain" description="C-type lectin" evidence="15">
    <location>
        <begin position="944"/>
        <end position="1057"/>
    </location>
</feature>
<evidence type="ECO:0000259" key="16">
    <source>
        <dbReference type="PROSITE" id="PS51092"/>
    </source>
</evidence>
<dbReference type="Gene3D" id="2.80.10.50">
    <property type="match status" value="1"/>
</dbReference>
<evidence type="ECO:0000313" key="18">
    <source>
        <dbReference type="Proteomes" id="UP000826234"/>
    </source>
</evidence>
<dbReference type="Gene3D" id="3.10.100.10">
    <property type="entry name" value="Mannose-Binding Protein A, subunit A"/>
    <property type="match status" value="8"/>
</dbReference>
<dbReference type="SUPFAM" id="SSF50370">
    <property type="entry name" value="Ricin B-like lectins"/>
    <property type="match status" value="1"/>
</dbReference>
<dbReference type="PROSITE" id="PS51092">
    <property type="entry name" value="FN2_2"/>
    <property type="match status" value="1"/>
</dbReference>
<dbReference type="SMART" id="SM00458">
    <property type="entry name" value="RICIN"/>
    <property type="match status" value="1"/>
</dbReference>
<dbReference type="SUPFAM" id="SSF57440">
    <property type="entry name" value="Kringle-like"/>
    <property type="match status" value="1"/>
</dbReference>
<keyword evidence="4" id="KW-0254">Endocytosis</keyword>
<dbReference type="CDD" id="cd00037">
    <property type="entry name" value="CLECT"/>
    <property type="match status" value="6"/>
</dbReference>
<dbReference type="CDD" id="cd00062">
    <property type="entry name" value="FN2"/>
    <property type="match status" value="1"/>
</dbReference>
<evidence type="ECO:0000256" key="11">
    <source>
        <dbReference type="ARBA" id="ARBA00023170"/>
    </source>
</evidence>
<proteinExistence type="predicted"/>
<evidence type="ECO:0000256" key="5">
    <source>
        <dbReference type="ARBA" id="ARBA00022692"/>
    </source>
</evidence>
<evidence type="ECO:0000256" key="8">
    <source>
        <dbReference type="ARBA" id="ARBA00022989"/>
    </source>
</evidence>
<dbReference type="InterPro" id="IPR000562">
    <property type="entry name" value="FN_type2_dom"/>
</dbReference>
<gene>
    <name evidence="17" type="ORF">JD844_003273</name>
</gene>
<comment type="subcellular location">
    <subcellularLocation>
        <location evidence="1">Membrane</location>
        <topology evidence="1">Single-pass membrane protein</topology>
    </subcellularLocation>
    <subcellularLocation>
        <location evidence="2">Secreted</location>
    </subcellularLocation>
</comment>
<organism evidence="17 18">
    <name type="scientific">Phrynosoma platyrhinos</name>
    <name type="common">Desert horned lizard</name>
    <dbReference type="NCBI Taxonomy" id="52577"/>
    <lineage>
        <taxon>Eukaryota</taxon>
        <taxon>Metazoa</taxon>
        <taxon>Chordata</taxon>
        <taxon>Craniata</taxon>
        <taxon>Vertebrata</taxon>
        <taxon>Euteleostomi</taxon>
        <taxon>Lepidosauria</taxon>
        <taxon>Squamata</taxon>
        <taxon>Bifurcata</taxon>
        <taxon>Unidentata</taxon>
        <taxon>Episquamata</taxon>
        <taxon>Toxicofera</taxon>
        <taxon>Iguania</taxon>
        <taxon>Phrynosomatidae</taxon>
        <taxon>Phrynosomatinae</taxon>
        <taxon>Phrynosoma</taxon>
    </lineage>
</organism>
<evidence type="ECO:0000256" key="13">
    <source>
        <dbReference type="PROSITE-ProRule" id="PRU00479"/>
    </source>
</evidence>
<evidence type="ECO:0000256" key="2">
    <source>
        <dbReference type="ARBA" id="ARBA00004613"/>
    </source>
</evidence>
<dbReference type="SUPFAM" id="SSF56436">
    <property type="entry name" value="C-type lectin-like"/>
    <property type="match status" value="8"/>
</dbReference>
<comment type="caution">
    <text evidence="17">The sequence shown here is derived from an EMBL/GenBank/DDBJ whole genome shotgun (WGS) entry which is preliminary data.</text>
</comment>
<dbReference type="Pfam" id="PF00040">
    <property type="entry name" value="fn2"/>
    <property type="match status" value="1"/>
</dbReference>
<dbReference type="InterPro" id="IPR016187">
    <property type="entry name" value="CTDL_fold"/>
</dbReference>
<keyword evidence="10 13" id="KW-1015">Disulfide bond</keyword>
<dbReference type="InterPro" id="IPR000772">
    <property type="entry name" value="Ricin_B_lectin"/>
</dbReference>
<dbReference type="SMART" id="SM00059">
    <property type="entry name" value="FN2"/>
    <property type="match status" value="1"/>
</dbReference>
<evidence type="ECO:0000256" key="14">
    <source>
        <dbReference type="SAM" id="SignalP"/>
    </source>
</evidence>
<dbReference type="Proteomes" id="UP000826234">
    <property type="component" value="Unassembled WGS sequence"/>
</dbReference>
<evidence type="ECO:0008006" key="19">
    <source>
        <dbReference type="Google" id="ProtNLM"/>
    </source>
</evidence>
<dbReference type="PANTHER" id="PTHR22803">
    <property type="entry name" value="MANNOSE, PHOSPHOLIPASE, LECTIN RECEPTOR RELATED"/>
    <property type="match status" value="1"/>
</dbReference>
<evidence type="ECO:0000256" key="3">
    <source>
        <dbReference type="ARBA" id="ARBA00022525"/>
    </source>
</evidence>
<dbReference type="Pfam" id="PF00059">
    <property type="entry name" value="Lectin_C"/>
    <property type="match status" value="7"/>
</dbReference>
<dbReference type="InterPro" id="IPR050111">
    <property type="entry name" value="C-type_lectin/snaclec_domain"/>
</dbReference>
<dbReference type="PROSITE" id="PS50231">
    <property type="entry name" value="RICIN_B_LECTIN"/>
    <property type="match status" value="1"/>
</dbReference>
<keyword evidence="9" id="KW-0472">Membrane</keyword>
<dbReference type="InterPro" id="IPR036943">
    <property type="entry name" value="FN_type2_sf"/>
</dbReference>
<feature type="signal peptide" evidence="14">
    <location>
        <begin position="1"/>
        <end position="18"/>
    </location>
</feature>
<keyword evidence="3" id="KW-0964">Secreted</keyword>
<keyword evidence="5" id="KW-0812">Transmembrane</keyword>
<feature type="domain" description="C-type lectin" evidence="15">
    <location>
        <begin position="412"/>
        <end position="527"/>
    </location>
</feature>
<dbReference type="InterPro" id="IPR016186">
    <property type="entry name" value="C-type_lectin-like/link_sf"/>
</dbReference>
<protein>
    <recommendedName>
        <fullName evidence="19">Macrophage mannose receptor 1-like</fullName>
    </recommendedName>
</protein>
<feature type="domain" description="C-type lectin" evidence="15">
    <location>
        <begin position="556"/>
        <end position="678"/>
    </location>
</feature>
<dbReference type="PROSITE" id="PS50041">
    <property type="entry name" value="C_TYPE_LECTIN_2"/>
    <property type="match status" value="7"/>
</dbReference>
<evidence type="ECO:0000256" key="9">
    <source>
        <dbReference type="ARBA" id="ARBA00023136"/>
    </source>
</evidence>
<sequence>MIVPLLMVFLSVFHGAVAVVDTSKFLIYNEDHKVCVHAVSSSYVTTSTCNHENEEQRFRWISSHQLMSVSLKLCFGVSSKIDWTPVSLYPCDSESNLQKWECRNDTLFAIQGADLFFNYGNRNEKRIMLYKGSGAWSRWKVYGTKDDLCSRGYEDIFTLKGNDNGAPCVFPFLYGGNWYAECTNVARSDGLLWCSTTRNYDTDKKYGFCPVKSDGIGQFWKKDPLTDVQYQINSDAALTWYQASKSCEQQNAYLLSITELHEQTWLTGSPSPEPGKICGTFNPGKNGKWESQECGRKLGYICKKGNAVPNSFINPSGPTDELWIGLNDLKVQMYFEWTDGTHVTYTKWLPGEPTHASNKQEDCVVMKGKDGYWADQECDVKLGYICKRKPLNEAPEEKEMIPEGCQRGWKRHGLYCYMIGNVFATFAEANQTCIKDGAYLASIEDRYEQAYLTSLVGLRSETYIWIGLSDIQEKGTFRWASGERVKFTHWNSEMPGRKPGCVAMRTGISGGLWDLLKCETKAKFLCKRLADGMTPPPPPTTTPVPRCPEDWGPSDERNLCFKAFARKDEQKSWADARSFCIAIGGELVSISSSKEERSLQRYLSSFGYSNEHYWLGLNYLSPMEGFAWSDDFPLRYVNWGYGEPNNYNGIEHCGELNADVRMRWNDVHCDELYSWICQLKKEFEFTTDGWLIQEDKQYYFCTDKVPMEKAREFCKKNFGDLAVIESNTERRFLLKYISQNNQVDSYFIGLQLSLDKVAKWIDGTPVQYLAWAPHEPNFANNDENCVVIYRRTGGKIDERCYKVFGFKVDDQKSWAAARSFCLGPDIGGNLATISNEKLQAFLTFHLNNLPTEAWIGLNDINEEHMYLWTDGTGVNYTNWAKGFPSANYDGSVEDCVAVKNRPLKEAGTWRHFRCSVTKGYICQTNTNPTYSVVPSTTPVHYIFYGNSTYFFIESKMTWKEAQQRCQVEKEDSTLASILDPFSHSLLWLRVLKYKSPVWIGLNSNVTNGQYTWIDKFTMKYTKWAAGEPKQNFGCVYIDLDGGWKTGSCDQNFLPLCKHSDFSNLTLGNWLWLDNTVMDFVNWNIGEPSSETNEECVEMYTSSGTWNNAYCSSYAGYICKKPKVLEMVPTEKIPEKPAGAALAGYYFYKKRNQHLLTDDNFENSLYFNSSSAPGTSDTKDLVLNMEQNEHAAI</sequence>
<dbReference type="InterPro" id="IPR001304">
    <property type="entry name" value="C-type_lectin-like"/>
</dbReference>
<feature type="domain" description="Fibronectin type-II" evidence="16">
    <location>
        <begin position="163"/>
        <end position="211"/>
    </location>
</feature>
<evidence type="ECO:0000256" key="7">
    <source>
        <dbReference type="ARBA" id="ARBA00022737"/>
    </source>
</evidence>